<dbReference type="NCBIfam" id="NF005687">
    <property type="entry name" value="PRK07487.1"/>
    <property type="match status" value="1"/>
</dbReference>
<accession>A0ABV5ZY26</accession>
<proteinExistence type="predicted"/>
<dbReference type="InterPro" id="IPR052739">
    <property type="entry name" value="FAAH2"/>
</dbReference>
<evidence type="ECO:0000313" key="3">
    <source>
        <dbReference type="Proteomes" id="UP001589693"/>
    </source>
</evidence>
<dbReference type="InterPro" id="IPR036928">
    <property type="entry name" value="AS_sf"/>
</dbReference>
<dbReference type="EMBL" id="JBHLZU010000015">
    <property type="protein sequence ID" value="MFB9905817.1"/>
    <property type="molecule type" value="Genomic_DNA"/>
</dbReference>
<dbReference type="Gene3D" id="3.90.1300.10">
    <property type="entry name" value="Amidase signature (AS) domain"/>
    <property type="match status" value="1"/>
</dbReference>
<dbReference type="PANTHER" id="PTHR43372">
    <property type="entry name" value="FATTY-ACID AMIDE HYDROLASE"/>
    <property type="match status" value="1"/>
</dbReference>
<dbReference type="InterPro" id="IPR023631">
    <property type="entry name" value="Amidase_dom"/>
</dbReference>
<dbReference type="InterPro" id="IPR020556">
    <property type="entry name" value="Amidase_CS"/>
</dbReference>
<dbReference type="Pfam" id="PF01425">
    <property type="entry name" value="Amidase"/>
    <property type="match status" value="1"/>
</dbReference>
<dbReference type="RefSeq" id="WP_377853192.1">
    <property type="nucleotide sequence ID" value="NZ_JBHLZU010000015.1"/>
</dbReference>
<name>A0ABV5ZY26_9PSEU</name>
<dbReference type="Proteomes" id="UP001589693">
    <property type="component" value="Unassembled WGS sequence"/>
</dbReference>
<organism evidence="2 3">
    <name type="scientific">Allokutzneria oryzae</name>
    <dbReference type="NCBI Taxonomy" id="1378989"/>
    <lineage>
        <taxon>Bacteria</taxon>
        <taxon>Bacillati</taxon>
        <taxon>Actinomycetota</taxon>
        <taxon>Actinomycetes</taxon>
        <taxon>Pseudonocardiales</taxon>
        <taxon>Pseudonocardiaceae</taxon>
        <taxon>Allokutzneria</taxon>
    </lineage>
</organism>
<evidence type="ECO:0000313" key="2">
    <source>
        <dbReference type="EMBL" id="MFB9905817.1"/>
    </source>
</evidence>
<reference evidence="2 3" key="1">
    <citation type="submission" date="2024-09" db="EMBL/GenBank/DDBJ databases">
        <authorList>
            <person name="Sun Q."/>
            <person name="Mori K."/>
        </authorList>
    </citation>
    <scope>NUCLEOTIDE SEQUENCE [LARGE SCALE GENOMIC DNA]</scope>
    <source>
        <strain evidence="2 3">TBRC 7907</strain>
    </source>
</reference>
<comment type="caution">
    <text evidence="2">The sequence shown here is derived from an EMBL/GenBank/DDBJ whole genome shotgun (WGS) entry which is preliminary data.</text>
</comment>
<evidence type="ECO:0000259" key="1">
    <source>
        <dbReference type="Pfam" id="PF01425"/>
    </source>
</evidence>
<dbReference type="PROSITE" id="PS00571">
    <property type="entry name" value="AMIDASES"/>
    <property type="match status" value="1"/>
</dbReference>
<protein>
    <submittedName>
        <fullName evidence="2">Amidase</fullName>
    </submittedName>
</protein>
<feature type="domain" description="Amidase" evidence="1">
    <location>
        <begin position="22"/>
        <end position="450"/>
    </location>
</feature>
<sequence length="475" mass="49538">MWKLSATELAAAVRSGELGAVEVVRAHLDRIAEVNPAVNAVTRTLEQEAVAAAADIDRRRAAGERLGPLAGVPFTVKENIDVRGSATTHGVPHFRNAMAGSDAPQVRRLREADAIPIGRSNMPDMTIGGYGTTSQLFGETLNPWNSTKTPGGSSGGDGAAVAAGMAALGLGNDSGGSIRIPAMCCGITGLKASHGRLPVDHRVAGVEPTLASQLLPVDGPLARMVADLRAAFEVLAGPDPCDPLAVPAPLDGPPPPEPITVGVVSDPGGFGVHQDVRAAVEQAADALADAGYAVEEVELPRYADALTAYGKLISTEFGLSWPRIRPLLTEESAQHMELSMERMPPCSLADYVKVTGDRHGIVRDWKRFQQRYPLVVGPVSTQPVGDRDPRVSGPEEHMRSTLAISLNTVTTLVGVPAVAVPTGVGGASPSGGVPRGVQVIGGHFREDLCLAAAAEIERRFGTVTPVTPDWKGEQA</sequence>
<dbReference type="PANTHER" id="PTHR43372:SF4">
    <property type="entry name" value="FATTY-ACID AMIDE HYDROLASE 2"/>
    <property type="match status" value="1"/>
</dbReference>
<keyword evidence="3" id="KW-1185">Reference proteome</keyword>
<gene>
    <name evidence="2" type="ORF">ACFFQA_17925</name>
</gene>
<dbReference type="SUPFAM" id="SSF75304">
    <property type="entry name" value="Amidase signature (AS) enzymes"/>
    <property type="match status" value="1"/>
</dbReference>